<evidence type="ECO:0000256" key="3">
    <source>
        <dbReference type="ARBA" id="ARBA00022475"/>
    </source>
</evidence>
<dbReference type="EMBL" id="CAJFCI010000030">
    <property type="protein sequence ID" value="CAD5107151.1"/>
    <property type="molecule type" value="Genomic_DNA"/>
</dbReference>
<keyword evidence="2 9" id="KW-0813">Transport</keyword>
<comment type="similarity">
    <text evidence="9">Belongs to the TatA/E family.</text>
</comment>
<dbReference type="NCBIfam" id="TIGR01411">
    <property type="entry name" value="tatAE"/>
    <property type="match status" value="1"/>
</dbReference>
<keyword evidence="12" id="KW-1185">Reference proteome</keyword>
<dbReference type="AlphaFoldDB" id="A0A7U7I8Y5"/>
<keyword evidence="5 9" id="KW-0653">Protein transport</keyword>
<keyword evidence="3 9" id="KW-1003">Cell membrane</keyword>
<evidence type="ECO:0000256" key="8">
    <source>
        <dbReference type="ARBA" id="ARBA00023136"/>
    </source>
</evidence>
<evidence type="ECO:0000313" key="11">
    <source>
        <dbReference type="EMBL" id="CAD5107151.1"/>
    </source>
</evidence>
<gene>
    <name evidence="11" type="primary">tatA_2</name>
    <name evidence="9" type="synonym">tatA</name>
    <name evidence="11" type="ORF">PSEWESI4_01422</name>
</gene>
<sequence length="65" mass="7107">MMGIGIWQLLIILLIAIMLFGTRRLRSLGSDLGGAIGGFRRALDDSQAPPRVDEKPVDKIVDKTT</sequence>
<comment type="subcellular location">
    <subcellularLocation>
        <location evidence="1 9">Cell membrane</location>
        <topology evidence="1 9">Single-pass membrane protein</topology>
    </subcellularLocation>
</comment>
<evidence type="ECO:0000256" key="6">
    <source>
        <dbReference type="ARBA" id="ARBA00022989"/>
    </source>
</evidence>
<dbReference type="Gene3D" id="1.20.5.3310">
    <property type="match status" value="1"/>
</dbReference>
<reference evidence="11 12" key="1">
    <citation type="submission" date="2020-08" db="EMBL/GenBank/DDBJ databases">
        <authorList>
            <person name="Criscuolo A."/>
        </authorList>
    </citation>
    <scope>NUCLEOTIDE SEQUENCE [LARGE SCALE GENOMIC DNA]</scope>
    <source>
        <strain evidence="11">CIP111764</strain>
    </source>
</reference>
<feature type="transmembrane region" description="Helical" evidence="9">
    <location>
        <begin position="6"/>
        <end position="22"/>
    </location>
</feature>
<evidence type="ECO:0000256" key="5">
    <source>
        <dbReference type="ARBA" id="ARBA00022927"/>
    </source>
</evidence>
<proteinExistence type="inferred from homology"/>
<dbReference type="PANTHER" id="PTHR42982">
    <property type="entry name" value="SEC-INDEPENDENT PROTEIN TRANSLOCASE PROTEIN TATA"/>
    <property type="match status" value="1"/>
</dbReference>
<protein>
    <recommendedName>
        <fullName evidence="9">Sec-independent protein translocase protein TatA</fullName>
    </recommendedName>
</protein>
<evidence type="ECO:0000256" key="4">
    <source>
        <dbReference type="ARBA" id="ARBA00022692"/>
    </source>
</evidence>
<evidence type="ECO:0000256" key="10">
    <source>
        <dbReference type="SAM" id="MobiDB-lite"/>
    </source>
</evidence>
<evidence type="ECO:0000256" key="7">
    <source>
        <dbReference type="ARBA" id="ARBA00023010"/>
    </source>
</evidence>
<organism evidence="11 12">
    <name type="scientific">Zestomonas carbonaria</name>
    <dbReference type="NCBI Taxonomy" id="2762745"/>
    <lineage>
        <taxon>Bacteria</taxon>
        <taxon>Pseudomonadati</taxon>
        <taxon>Pseudomonadota</taxon>
        <taxon>Gammaproteobacteria</taxon>
        <taxon>Pseudomonadales</taxon>
        <taxon>Pseudomonadaceae</taxon>
        <taxon>Zestomonas</taxon>
    </lineage>
</organism>
<dbReference type="HAMAP" id="MF_00236">
    <property type="entry name" value="TatA_E"/>
    <property type="match status" value="1"/>
</dbReference>
<accession>A0A7U7I8Y5</accession>
<keyword evidence="8 9" id="KW-0472">Membrane</keyword>
<evidence type="ECO:0000256" key="9">
    <source>
        <dbReference type="HAMAP-Rule" id="MF_00236"/>
    </source>
</evidence>
<dbReference type="Proteomes" id="UP000583387">
    <property type="component" value="Unassembled WGS sequence"/>
</dbReference>
<keyword evidence="7 9" id="KW-0811">Translocation</keyword>
<dbReference type="InterPro" id="IPR006312">
    <property type="entry name" value="TatA/E"/>
</dbReference>
<feature type="region of interest" description="Disordered" evidence="10">
    <location>
        <begin position="44"/>
        <end position="65"/>
    </location>
</feature>
<dbReference type="GO" id="GO:0033281">
    <property type="term" value="C:TAT protein transport complex"/>
    <property type="evidence" value="ECO:0007669"/>
    <property type="project" value="UniProtKB-UniRule"/>
</dbReference>
<feature type="compositionally biased region" description="Basic and acidic residues" evidence="10">
    <location>
        <begin position="51"/>
        <end position="65"/>
    </location>
</feature>
<dbReference type="GO" id="GO:0008320">
    <property type="term" value="F:protein transmembrane transporter activity"/>
    <property type="evidence" value="ECO:0007669"/>
    <property type="project" value="UniProtKB-UniRule"/>
</dbReference>
<name>A0A7U7I8Y5_9GAMM</name>
<dbReference type="GO" id="GO:0043953">
    <property type="term" value="P:protein transport by the Tat complex"/>
    <property type="evidence" value="ECO:0007669"/>
    <property type="project" value="UniProtKB-UniRule"/>
</dbReference>
<dbReference type="InterPro" id="IPR003369">
    <property type="entry name" value="TatA/B/E"/>
</dbReference>
<evidence type="ECO:0000313" key="12">
    <source>
        <dbReference type="Proteomes" id="UP000583387"/>
    </source>
</evidence>
<keyword evidence="6 9" id="KW-1133">Transmembrane helix</keyword>
<comment type="function">
    <text evidence="9">Part of the twin-arginine translocation (Tat) system that transports large folded proteins containing a characteristic twin-arginine motif in their signal peptide across membranes. TatA could form the protein-conducting channel of the Tat system.</text>
</comment>
<comment type="caution">
    <text evidence="11">The sequence shown here is derived from an EMBL/GenBank/DDBJ whole genome shotgun (WGS) entry which is preliminary data.</text>
</comment>
<comment type="subunit">
    <text evidence="9">The Tat system comprises two distinct complexes: a TatABC complex, containing multiple copies of TatA, TatB and TatC subunits, and a separate TatA complex, containing only TatA subunits. Substrates initially bind to the TatABC complex, which probably triggers association of the separate TatA complex to form the active translocon.</text>
</comment>
<evidence type="ECO:0000256" key="2">
    <source>
        <dbReference type="ARBA" id="ARBA00022448"/>
    </source>
</evidence>
<evidence type="ECO:0000256" key="1">
    <source>
        <dbReference type="ARBA" id="ARBA00004162"/>
    </source>
</evidence>
<dbReference type="PANTHER" id="PTHR42982:SF1">
    <property type="entry name" value="SEC-INDEPENDENT PROTEIN TRANSLOCASE PROTEIN TATA"/>
    <property type="match status" value="1"/>
</dbReference>
<keyword evidence="4 9" id="KW-0812">Transmembrane</keyword>
<dbReference type="Pfam" id="PF02416">
    <property type="entry name" value="TatA_B_E"/>
    <property type="match status" value="1"/>
</dbReference>